<protein>
    <recommendedName>
        <fullName evidence="3">Outer membrane protein beta-barrel domain-containing protein</fullName>
    </recommendedName>
</protein>
<name>A0A243WC43_9BACT</name>
<proteinExistence type="predicted"/>
<reference evidence="1 2" key="1">
    <citation type="submission" date="2017-01" db="EMBL/GenBank/DDBJ databases">
        <title>A new Hymenobacter.</title>
        <authorList>
            <person name="Liang Y."/>
            <person name="Feng F."/>
        </authorList>
    </citation>
    <scope>NUCLEOTIDE SEQUENCE [LARGE SCALE GENOMIC DNA]</scope>
    <source>
        <strain evidence="1">MIMBbqt21</strain>
    </source>
</reference>
<sequence length="198" mass="21234">MSAGAATAQSSATYAKTAQALPTVEPAPEPIDLRLSLGTTYDGEGAYRCTRVALEFAPAISKNLGTVIRLASVVGRPNSLLERQAPNQNYKSAYLEQESVFYPFGIHKRIRLGIGVGGFVGYYEKNTYAYLKAVAGKLTDYSLVSREGMHAGLVGSLNLDVAIDAAQRWHFGIKSAVENGIGSNRISPAHSLTVARRL</sequence>
<dbReference type="EMBL" id="MTSE01000007">
    <property type="protein sequence ID" value="OUJ73016.1"/>
    <property type="molecule type" value="Genomic_DNA"/>
</dbReference>
<evidence type="ECO:0008006" key="3">
    <source>
        <dbReference type="Google" id="ProtNLM"/>
    </source>
</evidence>
<evidence type="ECO:0000313" key="1">
    <source>
        <dbReference type="EMBL" id="OUJ73016.1"/>
    </source>
</evidence>
<organism evidence="1 2">
    <name type="scientific">Hymenobacter crusticola</name>
    <dbReference type="NCBI Taxonomy" id="1770526"/>
    <lineage>
        <taxon>Bacteria</taxon>
        <taxon>Pseudomonadati</taxon>
        <taxon>Bacteroidota</taxon>
        <taxon>Cytophagia</taxon>
        <taxon>Cytophagales</taxon>
        <taxon>Hymenobacteraceae</taxon>
        <taxon>Hymenobacter</taxon>
    </lineage>
</organism>
<evidence type="ECO:0000313" key="2">
    <source>
        <dbReference type="Proteomes" id="UP000194873"/>
    </source>
</evidence>
<dbReference type="AlphaFoldDB" id="A0A243WC43"/>
<keyword evidence="2" id="KW-1185">Reference proteome</keyword>
<comment type="caution">
    <text evidence="1">The sequence shown here is derived from an EMBL/GenBank/DDBJ whole genome shotgun (WGS) entry which is preliminary data.</text>
</comment>
<gene>
    <name evidence="1" type="ORF">BXP70_14300</name>
</gene>
<dbReference type="Proteomes" id="UP000194873">
    <property type="component" value="Unassembled WGS sequence"/>
</dbReference>
<accession>A0A243WC43</accession>